<dbReference type="CDD" id="cd07820">
    <property type="entry name" value="SRPBCC_3"/>
    <property type="match status" value="1"/>
</dbReference>
<dbReference type="Proteomes" id="UP001500427">
    <property type="component" value="Unassembled WGS sequence"/>
</dbReference>
<organism evidence="1 2">
    <name type="scientific">Terrabacter aeriphilus</name>
    <dbReference type="NCBI Taxonomy" id="515662"/>
    <lineage>
        <taxon>Bacteria</taxon>
        <taxon>Bacillati</taxon>
        <taxon>Actinomycetota</taxon>
        <taxon>Actinomycetes</taxon>
        <taxon>Micrococcales</taxon>
        <taxon>Intrasporangiaceae</taxon>
        <taxon>Terrabacter</taxon>
    </lineage>
</organism>
<protein>
    <recommendedName>
        <fullName evidence="3">Cyclase</fullName>
    </recommendedName>
</protein>
<reference evidence="2" key="1">
    <citation type="journal article" date="2019" name="Int. J. Syst. Evol. Microbiol.">
        <title>The Global Catalogue of Microorganisms (GCM) 10K type strain sequencing project: providing services to taxonomists for standard genome sequencing and annotation.</title>
        <authorList>
            <consortium name="The Broad Institute Genomics Platform"/>
            <consortium name="The Broad Institute Genome Sequencing Center for Infectious Disease"/>
            <person name="Wu L."/>
            <person name="Ma J."/>
        </authorList>
    </citation>
    <scope>NUCLEOTIDE SEQUENCE [LARGE SCALE GENOMIC DNA]</scope>
    <source>
        <strain evidence="2">JCM 17687</strain>
    </source>
</reference>
<dbReference type="InterPro" id="IPR023393">
    <property type="entry name" value="START-like_dom_sf"/>
</dbReference>
<dbReference type="Gene3D" id="3.30.530.20">
    <property type="match status" value="1"/>
</dbReference>
<proteinExistence type="predicted"/>
<accession>A0ABP9J7H9</accession>
<evidence type="ECO:0008006" key="3">
    <source>
        <dbReference type="Google" id="ProtNLM"/>
    </source>
</evidence>
<dbReference type="SUPFAM" id="SSF55961">
    <property type="entry name" value="Bet v1-like"/>
    <property type="match status" value="1"/>
</dbReference>
<comment type="caution">
    <text evidence="1">The sequence shown here is derived from an EMBL/GenBank/DDBJ whole genome shotgun (WGS) entry which is preliminary data.</text>
</comment>
<gene>
    <name evidence="1" type="ORF">GCM10023258_11070</name>
</gene>
<sequence length="150" mass="16742">MPTFRLATLVPASAEDCFDLSLSVDAHVASMGRSDEQAVRRPAGGLLGPGDEVTWRARHFGLPFTMTSAITAFDRPVRFVDEQQRGPFAAWWHEHTFTAGDSGTTLMTDTIRYAAPLGPLGRLAERAVLDRYLPRLLAERNEWLRRELST</sequence>
<evidence type="ECO:0000313" key="1">
    <source>
        <dbReference type="EMBL" id="GAA5021581.1"/>
    </source>
</evidence>
<evidence type="ECO:0000313" key="2">
    <source>
        <dbReference type="Proteomes" id="UP001500427"/>
    </source>
</evidence>
<keyword evidence="2" id="KW-1185">Reference proteome</keyword>
<name>A0ABP9J7H9_9MICO</name>
<dbReference type="RefSeq" id="WP_345506453.1">
    <property type="nucleotide sequence ID" value="NZ_BAABIW010000009.1"/>
</dbReference>
<dbReference type="EMBL" id="BAABIW010000009">
    <property type="protein sequence ID" value="GAA5021581.1"/>
    <property type="molecule type" value="Genomic_DNA"/>
</dbReference>